<name>A0A8H4AYT2_GIGMA</name>
<feature type="compositionally biased region" description="Basic and acidic residues" evidence="1">
    <location>
        <begin position="55"/>
        <end position="83"/>
    </location>
</feature>
<keyword evidence="3" id="KW-1185">Reference proteome</keyword>
<accession>A0A8H4AYT2</accession>
<protein>
    <submittedName>
        <fullName evidence="2">Uncharacterized protein</fullName>
    </submittedName>
</protein>
<evidence type="ECO:0000313" key="2">
    <source>
        <dbReference type="EMBL" id="KAF0545894.1"/>
    </source>
</evidence>
<comment type="caution">
    <text evidence="2">The sequence shown here is derived from an EMBL/GenBank/DDBJ whole genome shotgun (WGS) entry which is preliminary data.</text>
</comment>
<dbReference type="AlphaFoldDB" id="A0A8H4AYT2"/>
<evidence type="ECO:0000313" key="3">
    <source>
        <dbReference type="Proteomes" id="UP000439903"/>
    </source>
</evidence>
<proteinExistence type="predicted"/>
<dbReference type="EMBL" id="WTPW01000116">
    <property type="protein sequence ID" value="KAF0545894.1"/>
    <property type="molecule type" value="Genomic_DNA"/>
</dbReference>
<gene>
    <name evidence="2" type="ORF">F8M41_001831</name>
</gene>
<evidence type="ECO:0000256" key="1">
    <source>
        <dbReference type="SAM" id="MobiDB-lite"/>
    </source>
</evidence>
<reference evidence="2 3" key="1">
    <citation type="journal article" date="2019" name="Environ. Microbiol.">
        <title>At the nexus of three kingdoms: the genome of the mycorrhizal fungus Gigaspora margarita provides insights into plant, endobacterial and fungal interactions.</title>
        <authorList>
            <person name="Venice F."/>
            <person name="Ghignone S."/>
            <person name="Salvioli di Fossalunga A."/>
            <person name="Amselem J."/>
            <person name="Novero M."/>
            <person name="Xianan X."/>
            <person name="Sedzielewska Toro K."/>
            <person name="Morin E."/>
            <person name="Lipzen A."/>
            <person name="Grigoriev I.V."/>
            <person name="Henrissat B."/>
            <person name="Martin F.M."/>
            <person name="Bonfante P."/>
        </authorList>
    </citation>
    <scope>NUCLEOTIDE SEQUENCE [LARGE SCALE GENOMIC DNA]</scope>
    <source>
        <strain evidence="2 3">BEG34</strain>
    </source>
</reference>
<sequence>MDSSDRKILAQEFSQVAYLAPSPKHDESADRLLQINKVLMYKIEKETGQGNSDDNSNKDVINNKDIKDTNNEIDNQKNYKNNDNHTFSPSEEIFIT</sequence>
<feature type="region of interest" description="Disordered" evidence="1">
    <location>
        <begin position="45"/>
        <end position="96"/>
    </location>
</feature>
<organism evidence="2 3">
    <name type="scientific">Gigaspora margarita</name>
    <dbReference type="NCBI Taxonomy" id="4874"/>
    <lineage>
        <taxon>Eukaryota</taxon>
        <taxon>Fungi</taxon>
        <taxon>Fungi incertae sedis</taxon>
        <taxon>Mucoromycota</taxon>
        <taxon>Glomeromycotina</taxon>
        <taxon>Glomeromycetes</taxon>
        <taxon>Diversisporales</taxon>
        <taxon>Gigasporaceae</taxon>
        <taxon>Gigaspora</taxon>
    </lineage>
</organism>
<dbReference type="Proteomes" id="UP000439903">
    <property type="component" value="Unassembled WGS sequence"/>
</dbReference>